<feature type="region of interest" description="Disordered" evidence="1">
    <location>
        <begin position="1"/>
        <end position="26"/>
    </location>
</feature>
<gene>
    <name evidence="2" type="ORF">ODALV1_LOCUS8631</name>
</gene>
<evidence type="ECO:0000313" key="3">
    <source>
        <dbReference type="Proteomes" id="UP001642540"/>
    </source>
</evidence>
<reference evidence="2 3" key="1">
    <citation type="submission" date="2024-08" db="EMBL/GenBank/DDBJ databases">
        <authorList>
            <person name="Cucini C."/>
            <person name="Frati F."/>
        </authorList>
    </citation>
    <scope>NUCLEOTIDE SEQUENCE [LARGE SCALE GENOMIC DNA]</scope>
</reference>
<feature type="compositionally biased region" description="Basic and acidic residues" evidence="1">
    <location>
        <begin position="1"/>
        <end position="16"/>
    </location>
</feature>
<organism evidence="2 3">
    <name type="scientific">Orchesella dallaii</name>
    <dbReference type="NCBI Taxonomy" id="48710"/>
    <lineage>
        <taxon>Eukaryota</taxon>
        <taxon>Metazoa</taxon>
        <taxon>Ecdysozoa</taxon>
        <taxon>Arthropoda</taxon>
        <taxon>Hexapoda</taxon>
        <taxon>Collembola</taxon>
        <taxon>Entomobryomorpha</taxon>
        <taxon>Entomobryoidea</taxon>
        <taxon>Orchesellidae</taxon>
        <taxon>Orchesellinae</taxon>
        <taxon>Orchesella</taxon>
    </lineage>
</organism>
<keyword evidence="3" id="KW-1185">Reference proteome</keyword>
<protein>
    <submittedName>
        <fullName evidence="2">Uncharacterized protein</fullName>
    </submittedName>
</protein>
<dbReference type="Proteomes" id="UP001642540">
    <property type="component" value="Unassembled WGS sequence"/>
</dbReference>
<evidence type="ECO:0000313" key="2">
    <source>
        <dbReference type="EMBL" id="CAL8093897.1"/>
    </source>
</evidence>
<accession>A0ABP1QAR5</accession>
<proteinExistence type="predicted"/>
<comment type="caution">
    <text evidence="2">The sequence shown here is derived from an EMBL/GenBank/DDBJ whole genome shotgun (WGS) entry which is preliminary data.</text>
</comment>
<dbReference type="EMBL" id="CAXLJM020000026">
    <property type="protein sequence ID" value="CAL8093897.1"/>
    <property type="molecule type" value="Genomic_DNA"/>
</dbReference>
<sequence>MNRDKKTEFDKSKENSHPSNNDTHTNKLWKCTEPFLSLGSQWTMKYVDDCALRLLPEMKRFQEGIGVTHFRSRGFLRSELYREVVHKYFFSNVLLMYIKVDTEAIA</sequence>
<evidence type="ECO:0000256" key="1">
    <source>
        <dbReference type="SAM" id="MobiDB-lite"/>
    </source>
</evidence>
<name>A0ABP1QAR5_9HEXA</name>